<organism evidence="1 2">
    <name type="scientific">Irpex rosettiformis</name>
    <dbReference type="NCBI Taxonomy" id="378272"/>
    <lineage>
        <taxon>Eukaryota</taxon>
        <taxon>Fungi</taxon>
        <taxon>Dikarya</taxon>
        <taxon>Basidiomycota</taxon>
        <taxon>Agaricomycotina</taxon>
        <taxon>Agaricomycetes</taxon>
        <taxon>Polyporales</taxon>
        <taxon>Irpicaceae</taxon>
        <taxon>Irpex</taxon>
    </lineage>
</organism>
<accession>A0ACB8U1J4</accession>
<name>A0ACB8U1J4_9APHY</name>
<gene>
    <name evidence="1" type="ORF">BDY19DRAFT_949724</name>
</gene>
<protein>
    <submittedName>
        <fullName evidence="1">Aminoacylase 1-like protein 2</fullName>
    </submittedName>
</protein>
<evidence type="ECO:0000313" key="2">
    <source>
        <dbReference type="Proteomes" id="UP001055072"/>
    </source>
</evidence>
<evidence type="ECO:0000313" key="1">
    <source>
        <dbReference type="EMBL" id="KAI0088228.1"/>
    </source>
</evidence>
<reference evidence="1" key="1">
    <citation type="journal article" date="2021" name="Environ. Microbiol.">
        <title>Gene family expansions and transcriptome signatures uncover fungal adaptations to wood decay.</title>
        <authorList>
            <person name="Hage H."/>
            <person name="Miyauchi S."/>
            <person name="Viragh M."/>
            <person name="Drula E."/>
            <person name="Min B."/>
            <person name="Chaduli D."/>
            <person name="Navarro D."/>
            <person name="Favel A."/>
            <person name="Norest M."/>
            <person name="Lesage-Meessen L."/>
            <person name="Balint B."/>
            <person name="Merenyi Z."/>
            <person name="de Eugenio L."/>
            <person name="Morin E."/>
            <person name="Martinez A.T."/>
            <person name="Baldrian P."/>
            <person name="Stursova M."/>
            <person name="Martinez M.J."/>
            <person name="Novotny C."/>
            <person name="Magnuson J.K."/>
            <person name="Spatafora J.W."/>
            <person name="Maurice S."/>
            <person name="Pangilinan J."/>
            <person name="Andreopoulos W."/>
            <person name="LaButti K."/>
            <person name="Hundley H."/>
            <person name="Na H."/>
            <person name="Kuo A."/>
            <person name="Barry K."/>
            <person name="Lipzen A."/>
            <person name="Henrissat B."/>
            <person name="Riley R."/>
            <person name="Ahrendt S."/>
            <person name="Nagy L.G."/>
            <person name="Grigoriev I.V."/>
            <person name="Martin F."/>
            <person name="Rosso M.N."/>
        </authorList>
    </citation>
    <scope>NUCLEOTIDE SEQUENCE</scope>
    <source>
        <strain evidence="1">CBS 384.51</strain>
    </source>
</reference>
<proteinExistence type="predicted"/>
<dbReference type="EMBL" id="MU274914">
    <property type="protein sequence ID" value="KAI0088228.1"/>
    <property type="molecule type" value="Genomic_DNA"/>
</dbReference>
<keyword evidence="2" id="KW-1185">Reference proteome</keyword>
<comment type="caution">
    <text evidence="1">The sequence shown here is derived from an EMBL/GenBank/DDBJ whole genome shotgun (WGS) entry which is preliminary data.</text>
</comment>
<dbReference type="Proteomes" id="UP001055072">
    <property type="component" value="Unassembled WGS sequence"/>
</dbReference>
<sequence>MSDFSSPLWEVGQELTLQGTGEEYKSDFFDTVQESIELLDKELRKLSLDISAHPELRFEERHAHDVLTAFMAKQGFEVTPHHLLETAWKATYSHGNGGRTIGVNSEMDALPGVGHACGHNLIAIAGVAVACAIKSVLQKHDISGKVVLLGTPGEEGGGGKVILLDKGAYEGMDVCLMCHPAPGPLSAASLSSCLAIQRKVVEYHGHTAHAALAPWEGQNALDAAVSAYTNIALLRQQVKPSHRIHGIFEGKDWAPNVIPDYAKMFWYVRGQTWAEVQALVPRVEACFKAASLATACKVDIADGGATFDLRQNVALGDEFTRVFGSHFGPIDYTYGISSASTDFGNITYALPALHPGFAIPTEPHGGNHTRAFAKSAASPESHAATLNVSKALAAVGARVLTDDVFFSEVKRTFEQDKEARNAT</sequence>